<reference evidence="2" key="1">
    <citation type="submission" date="2020-09" db="EMBL/GenBank/DDBJ databases">
        <title>A novel bacterium of genus Mangrovicoccus, isolated from South China Sea.</title>
        <authorList>
            <person name="Huang H."/>
            <person name="Mo K."/>
            <person name="Hu Y."/>
        </authorList>
    </citation>
    <scope>NUCLEOTIDE SEQUENCE</scope>
    <source>
        <strain evidence="2">HB182678</strain>
    </source>
</reference>
<keyword evidence="3" id="KW-1185">Reference proteome</keyword>
<comment type="caution">
    <text evidence="2">The sequence shown here is derived from an EMBL/GenBank/DDBJ whole genome shotgun (WGS) entry which is preliminary data.</text>
</comment>
<dbReference type="Proteomes" id="UP000609121">
    <property type="component" value="Unassembled WGS sequence"/>
</dbReference>
<organism evidence="2 3">
    <name type="scientific">Mangrovicoccus algicola</name>
    <dbReference type="NCBI Taxonomy" id="2771008"/>
    <lineage>
        <taxon>Bacteria</taxon>
        <taxon>Pseudomonadati</taxon>
        <taxon>Pseudomonadota</taxon>
        <taxon>Alphaproteobacteria</taxon>
        <taxon>Rhodobacterales</taxon>
        <taxon>Paracoccaceae</taxon>
        <taxon>Mangrovicoccus</taxon>
    </lineage>
</organism>
<feature type="compositionally biased region" description="Polar residues" evidence="1">
    <location>
        <begin position="13"/>
        <end position="28"/>
    </location>
</feature>
<sequence length="208" mass="22923">MTSHPGPIVPGGSTETPTAISSQTSRGSLSVARPAELRLQIEDAEINRVRSALSSLGAWPSDEEPTWANIKDIERNSDGMYLCRLHRRSWFVPKAVTKDQVAAAAAALIDQPADTAALRVALYQLWLSTKHEKMAEEDRNAMLTIYARNLAIYPAEQVRLVLAEYAEKEKFWPSWAELHTRLSGLSIARAALTAGLRVLCTKIENANA</sequence>
<protein>
    <submittedName>
        <fullName evidence="2">Uncharacterized protein</fullName>
    </submittedName>
</protein>
<feature type="region of interest" description="Disordered" evidence="1">
    <location>
        <begin position="1"/>
        <end position="28"/>
    </location>
</feature>
<dbReference type="RefSeq" id="WP_193179899.1">
    <property type="nucleotide sequence ID" value="NZ_JACVXA010000008.1"/>
</dbReference>
<dbReference type="AlphaFoldDB" id="A0A8J6Z4E0"/>
<evidence type="ECO:0000313" key="2">
    <source>
        <dbReference type="EMBL" id="MBE3637374.1"/>
    </source>
</evidence>
<evidence type="ECO:0000256" key="1">
    <source>
        <dbReference type="SAM" id="MobiDB-lite"/>
    </source>
</evidence>
<gene>
    <name evidence="2" type="ORF">ICN82_04050</name>
</gene>
<name>A0A8J6Z4E0_9RHOB</name>
<proteinExistence type="predicted"/>
<dbReference type="EMBL" id="JACVXA010000008">
    <property type="protein sequence ID" value="MBE3637374.1"/>
    <property type="molecule type" value="Genomic_DNA"/>
</dbReference>
<evidence type="ECO:0000313" key="3">
    <source>
        <dbReference type="Proteomes" id="UP000609121"/>
    </source>
</evidence>
<accession>A0A8J6Z4E0</accession>